<keyword evidence="2" id="KW-1185">Reference proteome</keyword>
<accession>A0ABV9WDI1</accession>
<feature type="non-terminal residue" evidence="1">
    <location>
        <position position="1"/>
    </location>
</feature>
<gene>
    <name evidence="1" type="ORF">ACFPIJ_54415</name>
</gene>
<evidence type="ECO:0000313" key="1">
    <source>
        <dbReference type="EMBL" id="MFC5006792.1"/>
    </source>
</evidence>
<sequence length="176" mass="18625">CPETWGAPIRGAPQYGRRTHIFSIHGGNLRKIARRLAVLAISATAAMTLVATPAHAATNPYTAAQACHNDWGGSWVNVSDGHRTIVKGSTTIGNVYLMYNSAAGTNCVAVLKAASVGTATYVSAELEVQGGGTMYMDYGNFKYYDTVEGNAAGKCVKYRGFMDAYVGGRDTWGNCG</sequence>
<evidence type="ECO:0000313" key="2">
    <source>
        <dbReference type="Proteomes" id="UP001595912"/>
    </source>
</evidence>
<protein>
    <recommendedName>
        <fullName evidence="3">Serine/threonine protein kinase</fullName>
    </recommendedName>
</protein>
<proteinExistence type="predicted"/>
<dbReference type="Proteomes" id="UP001595912">
    <property type="component" value="Unassembled WGS sequence"/>
</dbReference>
<comment type="caution">
    <text evidence="1">The sequence shown here is derived from an EMBL/GenBank/DDBJ whole genome shotgun (WGS) entry which is preliminary data.</text>
</comment>
<name>A0ABV9WDI1_9ACTN</name>
<dbReference type="EMBL" id="JBHSIU010000109">
    <property type="protein sequence ID" value="MFC5006792.1"/>
    <property type="molecule type" value="Genomic_DNA"/>
</dbReference>
<evidence type="ECO:0008006" key="3">
    <source>
        <dbReference type="Google" id="ProtNLM"/>
    </source>
</evidence>
<organism evidence="1 2">
    <name type="scientific">Dactylosporangium cerinum</name>
    <dbReference type="NCBI Taxonomy" id="1434730"/>
    <lineage>
        <taxon>Bacteria</taxon>
        <taxon>Bacillati</taxon>
        <taxon>Actinomycetota</taxon>
        <taxon>Actinomycetes</taxon>
        <taxon>Micromonosporales</taxon>
        <taxon>Micromonosporaceae</taxon>
        <taxon>Dactylosporangium</taxon>
    </lineage>
</organism>
<reference evidence="2" key="1">
    <citation type="journal article" date="2019" name="Int. J. Syst. Evol. Microbiol.">
        <title>The Global Catalogue of Microorganisms (GCM) 10K type strain sequencing project: providing services to taxonomists for standard genome sequencing and annotation.</title>
        <authorList>
            <consortium name="The Broad Institute Genomics Platform"/>
            <consortium name="The Broad Institute Genome Sequencing Center for Infectious Disease"/>
            <person name="Wu L."/>
            <person name="Ma J."/>
        </authorList>
    </citation>
    <scope>NUCLEOTIDE SEQUENCE [LARGE SCALE GENOMIC DNA]</scope>
    <source>
        <strain evidence="2">CGMCC 4.7152</strain>
    </source>
</reference>